<evidence type="ECO:0000259" key="7">
    <source>
        <dbReference type="Pfam" id="PF07853"/>
    </source>
</evidence>
<evidence type="ECO:0000256" key="3">
    <source>
        <dbReference type="ARBA" id="ARBA00022989"/>
    </source>
</evidence>
<organism evidence="8">
    <name type="scientific">Chlorobaculum parvum</name>
    <dbReference type="NCBI Taxonomy" id="274539"/>
    <lineage>
        <taxon>Bacteria</taxon>
        <taxon>Pseudomonadati</taxon>
        <taxon>Chlorobiota</taxon>
        <taxon>Chlorobiia</taxon>
        <taxon>Chlorobiales</taxon>
        <taxon>Chlorobiaceae</taxon>
        <taxon>Chlorobaculum</taxon>
    </lineage>
</organism>
<dbReference type="InterPro" id="IPR003807">
    <property type="entry name" value="DUF202"/>
</dbReference>
<keyword evidence="2 5" id="KW-0812">Transmembrane</keyword>
<feature type="transmembrane region" description="Helical" evidence="5">
    <location>
        <begin position="143"/>
        <end position="162"/>
    </location>
</feature>
<gene>
    <name evidence="8" type="ORF">ENL07_09830</name>
</gene>
<dbReference type="EMBL" id="DRSQ01000214">
    <property type="protein sequence ID" value="HHE32896.1"/>
    <property type="molecule type" value="Genomic_DNA"/>
</dbReference>
<evidence type="ECO:0000256" key="5">
    <source>
        <dbReference type="SAM" id="Phobius"/>
    </source>
</evidence>
<evidence type="ECO:0000259" key="6">
    <source>
        <dbReference type="Pfam" id="PF02656"/>
    </source>
</evidence>
<keyword evidence="3 5" id="KW-1133">Transmembrane helix</keyword>
<reference evidence="8" key="1">
    <citation type="journal article" date="2020" name="mSystems">
        <title>Genome- and Community-Level Interaction Insights into Carbon Utilization and Element Cycling Functions of Hydrothermarchaeota in Hydrothermal Sediment.</title>
        <authorList>
            <person name="Zhou Z."/>
            <person name="Liu Y."/>
            <person name="Xu W."/>
            <person name="Pan J."/>
            <person name="Luo Z.H."/>
            <person name="Li M."/>
        </authorList>
    </citation>
    <scope>NUCLEOTIDE SEQUENCE [LARGE SCALE GENOMIC DNA]</scope>
    <source>
        <strain evidence="8">HyVt-633</strain>
    </source>
</reference>
<dbReference type="Pfam" id="PF02656">
    <property type="entry name" value="DUF202"/>
    <property type="match status" value="1"/>
</dbReference>
<feature type="transmembrane region" description="Helical" evidence="5">
    <location>
        <begin position="105"/>
        <end position="123"/>
    </location>
</feature>
<sequence length="169" mass="19144">MPDQRNHHPLALALFSLLSALMVAHAIYHYTILPDRVATHFGLWGEPDAWGSKSVFFIWYGIIGLLLVGAWTWVKRTLTPGHSSWLNIPNKEFWLAPERQAETLSWLRTGLLLGGSGTLLFLLDLMHQSFQVSLGKATKLTHIVTSLAIYLTFCLAWIIAIYRRFGRKG</sequence>
<evidence type="ECO:0000256" key="1">
    <source>
        <dbReference type="ARBA" id="ARBA00004127"/>
    </source>
</evidence>
<feature type="domain" description="DUF202" evidence="6">
    <location>
        <begin position="93"/>
        <end position="162"/>
    </location>
</feature>
<name>A0A7C5DF69_9CHLB</name>
<proteinExistence type="predicted"/>
<evidence type="ECO:0000256" key="4">
    <source>
        <dbReference type="ARBA" id="ARBA00023136"/>
    </source>
</evidence>
<feature type="domain" description="DUF1648" evidence="7">
    <location>
        <begin position="18"/>
        <end position="63"/>
    </location>
</feature>
<protein>
    <submittedName>
        <fullName evidence="8">DUF1648 domain-containing protein</fullName>
    </submittedName>
</protein>
<dbReference type="AlphaFoldDB" id="A0A7C5DF69"/>
<comment type="subcellular location">
    <subcellularLocation>
        <location evidence="1">Endomembrane system</location>
        <topology evidence="1">Multi-pass membrane protein</topology>
    </subcellularLocation>
</comment>
<dbReference type="InterPro" id="IPR012867">
    <property type="entry name" value="DUF1648"/>
</dbReference>
<evidence type="ECO:0000256" key="2">
    <source>
        <dbReference type="ARBA" id="ARBA00022692"/>
    </source>
</evidence>
<feature type="transmembrane region" description="Helical" evidence="5">
    <location>
        <begin position="50"/>
        <end position="74"/>
    </location>
</feature>
<accession>A0A7C5DF69</accession>
<dbReference type="Proteomes" id="UP000886058">
    <property type="component" value="Unassembled WGS sequence"/>
</dbReference>
<comment type="caution">
    <text evidence="8">The sequence shown here is derived from an EMBL/GenBank/DDBJ whole genome shotgun (WGS) entry which is preliminary data.</text>
</comment>
<keyword evidence="4 5" id="KW-0472">Membrane</keyword>
<dbReference type="Pfam" id="PF07853">
    <property type="entry name" value="DUF1648"/>
    <property type="match status" value="1"/>
</dbReference>
<dbReference type="GO" id="GO:0012505">
    <property type="term" value="C:endomembrane system"/>
    <property type="evidence" value="ECO:0007669"/>
    <property type="project" value="UniProtKB-SubCell"/>
</dbReference>
<evidence type="ECO:0000313" key="8">
    <source>
        <dbReference type="EMBL" id="HHE32896.1"/>
    </source>
</evidence>